<evidence type="ECO:0000313" key="1">
    <source>
        <dbReference type="EMBL" id="ACB34039.1"/>
    </source>
</evidence>
<dbReference type="AlphaFoldDB" id="B1XZ20"/>
<organism evidence="1 2">
    <name type="scientific">Leptothrix cholodnii (strain ATCC 51168 / LMG 8142 / SP-6)</name>
    <name type="common">Leptothrix discophora (strain SP-6)</name>
    <dbReference type="NCBI Taxonomy" id="395495"/>
    <lineage>
        <taxon>Bacteria</taxon>
        <taxon>Pseudomonadati</taxon>
        <taxon>Pseudomonadota</taxon>
        <taxon>Betaproteobacteria</taxon>
        <taxon>Burkholderiales</taxon>
        <taxon>Sphaerotilaceae</taxon>
        <taxon>Leptothrix</taxon>
    </lineage>
</organism>
<dbReference type="STRING" id="395495.Lcho_1772"/>
<dbReference type="EMBL" id="CP001013">
    <property type="protein sequence ID" value="ACB34039.1"/>
    <property type="molecule type" value="Genomic_DNA"/>
</dbReference>
<reference evidence="1 2" key="1">
    <citation type="submission" date="2008-03" db="EMBL/GenBank/DDBJ databases">
        <title>Complete sequence of Leptothrix cholodnii SP-6.</title>
        <authorList>
            <consortium name="US DOE Joint Genome Institute"/>
            <person name="Copeland A."/>
            <person name="Lucas S."/>
            <person name="Lapidus A."/>
            <person name="Glavina del Rio T."/>
            <person name="Dalin E."/>
            <person name="Tice H."/>
            <person name="Bruce D."/>
            <person name="Goodwin L."/>
            <person name="Pitluck S."/>
            <person name="Chertkov O."/>
            <person name="Brettin T."/>
            <person name="Detter J.C."/>
            <person name="Han C."/>
            <person name="Kuske C.R."/>
            <person name="Schmutz J."/>
            <person name="Larimer F."/>
            <person name="Land M."/>
            <person name="Hauser L."/>
            <person name="Kyrpides N."/>
            <person name="Lykidis A."/>
            <person name="Emerson D."/>
            <person name="Richardson P."/>
        </authorList>
    </citation>
    <scope>NUCLEOTIDE SEQUENCE [LARGE SCALE GENOMIC DNA]</scope>
    <source>
        <strain evidence="2">ATCC 51168 / LMG 8142 / SP-6</strain>
    </source>
</reference>
<evidence type="ECO:0000313" key="2">
    <source>
        <dbReference type="Proteomes" id="UP000001693"/>
    </source>
</evidence>
<evidence type="ECO:0008006" key="3">
    <source>
        <dbReference type="Google" id="ProtNLM"/>
    </source>
</evidence>
<protein>
    <recommendedName>
        <fullName evidence="3">4Fe-4S ferredoxin-type domain-containing protein</fullName>
    </recommendedName>
</protein>
<keyword evidence="2" id="KW-1185">Reference proteome</keyword>
<accession>B1XZ20</accession>
<proteinExistence type="predicted"/>
<sequence>MTAPARVIAIHPAAPSKPAWGQPCNGCGVCCLSEPCPVGMLLSRRRRGACVALVWSEPDARYRCGLLVAPAEHLPALLRPAAPRLQKVARRFIAAGIGCDCDIEFEAPDDTGAP</sequence>
<dbReference type="RefSeq" id="WP_012346800.1">
    <property type="nucleotide sequence ID" value="NC_010524.1"/>
</dbReference>
<name>B1XZ20_LEPCP</name>
<dbReference type="OrthoDB" id="8536890at2"/>
<dbReference type="Proteomes" id="UP000001693">
    <property type="component" value="Chromosome"/>
</dbReference>
<dbReference type="HOGENOM" id="CLU_169510_0_0_4"/>
<gene>
    <name evidence="1" type="ordered locus">Lcho_1772</name>
</gene>
<dbReference type="eggNOG" id="ENOG5032YY6">
    <property type="taxonomic scope" value="Bacteria"/>
</dbReference>
<dbReference type="KEGG" id="lch:Lcho_1772"/>